<gene>
    <name evidence="14" type="ORF">D0Y65_005035</name>
    <name evidence="13" type="ORF">glysoja_037543</name>
</gene>
<dbReference type="Proteomes" id="UP000289340">
    <property type="component" value="Chromosome 2"/>
</dbReference>
<accession>A0A0B2PUU1</accession>
<evidence type="ECO:0000256" key="8">
    <source>
        <dbReference type="PIRSR" id="PIRSR615500-1"/>
    </source>
</evidence>
<dbReference type="GO" id="GO:0004252">
    <property type="term" value="F:serine-type endopeptidase activity"/>
    <property type="evidence" value="ECO:0007669"/>
    <property type="project" value="UniProtKB-UniRule"/>
</dbReference>
<keyword evidence="4 9" id="KW-0645">Protease</keyword>
<evidence type="ECO:0000256" key="6">
    <source>
        <dbReference type="ARBA" id="ARBA00022801"/>
    </source>
</evidence>
<dbReference type="Gene3D" id="2.60.40.2310">
    <property type="match status" value="1"/>
</dbReference>
<evidence type="ECO:0000313" key="14">
    <source>
        <dbReference type="EMBL" id="RZC26682.1"/>
    </source>
</evidence>
<dbReference type="PANTHER" id="PTHR10795">
    <property type="entry name" value="PROPROTEIN CONVERTASE SUBTILISIN/KEXIN"/>
    <property type="match status" value="1"/>
</dbReference>
<keyword evidence="6 9" id="KW-0378">Hydrolase</keyword>
<protein>
    <submittedName>
        <fullName evidence="13 14">Cucumisin</fullName>
    </submittedName>
</protein>
<dbReference type="InterPro" id="IPR036852">
    <property type="entry name" value="Peptidase_S8/S53_dom_sf"/>
</dbReference>
<dbReference type="PROSITE" id="PS00137">
    <property type="entry name" value="SUBTILASE_HIS"/>
    <property type="match status" value="1"/>
</dbReference>
<dbReference type="EMBL" id="KN662797">
    <property type="protein sequence ID" value="KHN13101.1"/>
    <property type="molecule type" value="Genomic_DNA"/>
</dbReference>
<dbReference type="InterPro" id="IPR023828">
    <property type="entry name" value="Peptidase_S8_Ser-AS"/>
</dbReference>
<dbReference type="InterPro" id="IPR037045">
    <property type="entry name" value="S8pro/Inhibitor_I9_sf"/>
</dbReference>
<evidence type="ECO:0000259" key="10">
    <source>
        <dbReference type="Pfam" id="PF00082"/>
    </source>
</evidence>
<dbReference type="Pfam" id="PF00082">
    <property type="entry name" value="Peptidase_S8"/>
    <property type="match status" value="1"/>
</dbReference>
<keyword evidence="7 9" id="KW-0720">Serine protease</keyword>
<dbReference type="SUPFAM" id="SSF52743">
    <property type="entry name" value="Subtilisin-like"/>
    <property type="match status" value="1"/>
</dbReference>
<dbReference type="InterPro" id="IPR045051">
    <property type="entry name" value="SBT"/>
</dbReference>
<sequence>MHQIWYNSGGNDCSMTSGQWYWIFVKIHMCQCKSVVHFLPPYMPFDGSGTSTDTHLSPLKLCHLLASHLDIIAVANMVSLRPCFLFILICIAIINHAHSNNDRKTYIVYMGDHPKGMDSTSIPSLHTSMAQKVLGSDFQPEAVLHSYKNFNAFVMKLTEEEAKRMAEMDNVISVFPNKKNRLHTTRSWDFVGLPQNVKRATTESDIIVGVLDTGVWPESESFSDKGFGPPPTKWKGSCHNFTCNNKIIGAKYFNLENHFTKDDIISPRDSQGHGSHCASTVAGNSVNSASLFGFGSGTARGGVPSARIAVYKVCWLTGCGDADNLAAFDEAISDGVDIISISTGASGIVHDPYFHDSNNIGSFHAMKRGILTSNSGNNLGPSLYSMTNYAPWLVSVAASTFDRKIVTKVQLGNGAIYEGVSINTYDLKKKFYPLVYGGDIPNIAGRHNSSTSRYCVEDSLDKHSVKGKIVLCDLIQAPEDVGILSGATGVIFGINYPQDLPGTYALPALQIAQWDQRLIHSYITSTRNATATIFRSEEINDGLMPFIASFSSRGPNPITPNTLKPDIAAPGVEVIAAWSPVASLSQFEGDKRAVQYNVISGTSMACPHATAAAAYVKSFHPSWSPAMIKSALITTATPMSPILNPEAEFAYGAGLINPVKAANPGLVYDINEADYIKFLCGEGYTDKELRILTEDHSSCSGRANKKAVYELNLPTFALSVNGLDYSRAYRRTVTNVGSATSTYKAKVIAPSLFNIQVKPSTLSFTSIGQKKSFYVIIEGTINVPIISATLILDDGKHQVRSPIVAYKAPNN</sequence>
<feature type="domain" description="Peptidase S8/S53" evidence="10">
    <location>
        <begin position="204"/>
        <end position="654"/>
    </location>
</feature>
<dbReference type="GO" id="GO:0009609">
    <property type="term" value="P:response to symbiotic bacterium"/>
    <property type="evidence" value="ECO:0007669"/>
    <property type="project" value="UniProtKB-ARBA"/>
</dbReference>
<feature type="active site" description="Charge relay system" evidence="8 9">
    <location>
        <position position="212"/>
    </location>
</feature>
<feature type="active site" description="Charge relay system" evidence="8 9">
    <location>
        <position position="603"/>
    </location>
</feature>
<feature type="active site" description="Charge relay system" evidence="8 9">
    <location>
        <position position="273"/>
    </location>
</feature>
<evidence type="ECO:0000313" key="13">
    <source>
        <dbReference type="EMBL" id="KHN13101.1"/>
    </source>
</evidence>
<evidence type="ECO:0000256" key="9">
    <source>
        <dbReference type="PROSITE-ProRule" id="PRU01240"/>
    </source>
</evidence>
<evidence type="ECO:0000259" key="12">
    <source>
        <dbReference type="Pfam" id="PF17766"/>
    </source>
</evidence>
<evidence type="ECO:0000313" key="15">
    <source>
        <dbReference type="Proteomes" id="UP000289340"/>
    </source>
</evidence>
<dbReference type="AlphaFoldDB" id="A0A0B2PUU1"/>
<dbReference type="FunFam" id="3.40.50.200:FF:000006">
    <property type="entry name" value="Subtilisin-like protease SBT1.5"/>
    <property type="match status" value="1"/>
</dbReference>
<dbReference type="Pfam" id="PF05922">
    <property type="entry name" value="Inhibitor_I9"/>
    <property type="match status" value="1"/>
</dbReference>
<keyword evidence="3" id="KW-0964">Secreted</keyword>
<keyword evidence="5" id="KW-0732">Signal</keyword>
<feature type="domain" description="Subtilisin-like protease fibronectin type-III" evidence="12">
    <location>
        <begin position="710"/>
        <end position="804"/>
    </location>
</feature>
<dbReference type="SMR" id="A0A0B2PUU1"/>
<feature type="domain" description="Inhibitor I9" evidence="11">
    <location>
        <begin position="105"/>
        <end position="183"/>
    </location>
</feature>
<evidence type="ECO:0000259" key="11">
    <source>
        <dbReference type="Pfam" id="PF05922"/>
    </source>
</evidence>
<dbReference type="CDD" id="cd02120">
    <property type="entry name" value="PA_subtilisin_like"/>
    <property type="match status" value="1"/>
</dbReference>
<dbReference type="Proteomes" id="UP000053555">
    <property type="component" value="Unassembled WGS sequence"/>
</dbReference>
<evidence type="ECO:0000256" key="1">
    <source>
        <dbReference type="ARBA" id="ARBA00004613"/>
    </source>
</evidence>
<dbReference type="InterPro" id="IPR022398">
    <property type="entry name" value="Peptidase_S8_His-AS"/>
</dbReference>
<dbReference type="PRINTS" id="PR00723">
    <property type="entry name" value="SUBTILISIN"/>
</dbReference>
<dbReference type="Pfam" id="PF17766">
    <property type="entry name" value="fn3_6"/>
    <property type="match status" value="1"/>
</dbReference>
<dbReference type="InterPro" id="IPR034197">
    <property type="entry name" value="Peptidases_S8_3"/>
</dbReference>
<organism evidence="13">
    <name type="scientific">Glycine soja</name>
    <name type="common">Wild soybean</name>
    <dbReference type="NCBI Taxonomy" id="3848"/>
    <lineage>
        <taxon>Eukaryota</taxon>
        <taxon>Viridiplantae</taxon>
        <taxon>Streptophyta</taxon>
        <taxon>Embryophyta</taxon>
        <taxon>Tracheophyta</taxon>
        <taxon>Spermatophyta</taxon>
        <taxon>Magnoliopsida</taxon>
        <taxon>eudicotyledons</taxon>
        <taxon>Gunneridae</taxon>
        <taxon>Pentapetalae</taxon>
        <taxon>rosids</taxon>
        <taxon>fabids</taxon>
        <taxon>Fabales</taxon>
        <taxon>Fabaceae</taxon>
        <taxon>Papilionoideae</taxon>
        <taxon>50 kb inversion clade</taxon>
        <taxon>NPAAA clade</taxon>
        <taxon>indigoferoid/millettioid clade</taxon>
        <taxon>Phaseoleae</taxon>
        <taxon>Glycine</taxon>
        <taxon>Glycine subgen. Soja</taxon>
    </lineage>
</organism>
<dbReference type="CDD" id="cd04852">
    <property type="entry name" value="Peptidases_S8_3"/>
    <property type="match status" value="1"/>
</dbReference>
<dbReference type="InterPro" id="IPR041469">
    <property type="entry name" value="Subtilisin-like_FN3"/>
</dbReference>
<evidence type="ECO:0000256" key="4">
    <source>
        <dbReference type="ARBA" id="ARBA00022670"/>
    </source>
</evidence>
<dbReference type="Gene3D" id="3.50.30.30">
    <property type="match status" value="1"/>
</dbReference>
<evidence type="ECO:0000256" key="3">
    <source>
        <dbReference type="ARBA" id="ARBA00022525"/>
    </source>
</evidence>
<comment type="subcellular location">
    <subcellularLocation>
        <location evidence="1">Secreted</location>
    </subcellularLocation>
</comment>
<reference evidence="14 15" key="2">
    <citation type="submission" date="2018-09" db="EMBL/GenBank/DDBJ databases">
        <title>A high-quality reference genome of wild soybean provides a powerful tool to mine soybean genomes.</title>
        <authorList>
            <person name="Xie M."/>
            <person name="Chung C.Y.L."/>
            <person name="Li M.-W."/>
            <person name="Wong F.-L."/>
            <person name="Chan T.-F."/>
            <person name="Lam H.-M."/>
        </authorList>
    </citation>
    <scope>NUCLEOTIDE SEQUENCE [LARGE SCALE GENOMIC DNA]</scope>
    <source>
        <strain evidence="15">cv. W05</strain>
        <tissue evidence="14">Hypocotyl of etiolated seedlings</tissue>
    </source>
</reference>
<proteinExistence type="inferred from homology"/>
<dbReference type="GO" id="GO:0009610">
    <property type="term" value="P:response to symbiotic fungus"/>
    <property type="evidence" value="ECO:0007669"/>
    <property type="project" value="UniProtKB-ARBA"/>
</dbReference>
<dbReference type="PROSITE" id="PS00138">
    <property type="entry name" value="SUBTILASE_SER"/>
    <property type="match status" value="1"/>
</dbReference>
<evidence type="ECO:0000256" key="5">
    <source>
        <dbReference type="ARBA" id="ARBA00022729"/>
    </source>
</evidence>
<comment type="similarity">
    <text evidence="2 9">Belongs to the peptidase S8 family.</text>
</comment>
<dbReference type="Gene3D" id="3.30.70.80">
    <property type="entry name" value="Peptidase S8 propeptide/proteinase inhibitor I9"/>
    <property type="match status" value="1"/>
</dbReference>
<dbReference type="GO" id="GO:0005576">
    <property type="term" value="C:extracellular region"/>
    <property type="evidence" value="ECO:0007669"/>
    <property type="project" value="UniProtKB-SubCell"/>
</dbReference>
<dbReference type="EMBL" id="QZWG01000002">
    <property type="protein sequence ID" value="RZC26682.1"/>
    <property type="molecule type" value="Genomic_DNA"/>
</dbReference>
<dbReference type="InterPro" id="IPR000209">
    <property type="entry name" value="Peptidase_S8/S53_dom"/>
</dbReference>
<reference evidence="13" key="1">
    <citation type="submission" date="2014-07" db="EMBL/GenBank/DDBJ databases">
        <title>Identification of a novel salt tolerance gene in wild soybean by whole-genome sequencing.</title>
        <authorList>
            <person name="Lam H.-M."/>
            <person name="Qi X."/>
            <person name="Li M.-W."/>
            <person name="Liu X."/>
            <person name="Xie M."/>
            <person name="Ni M."/>
            <person name="Xu X."/>
        </authorList>
    </citation>
    <scope>NUCLEOTIDE SEQUENCE [LARGE SCALE GENOMIC DNA]</scope>
    <source>
        <tissue evidence="13">Root</tissue>
    </source>
</reference>
<dbReference type="InterPro" id="IPR015500">
    <property type="entry name" value="Peptidase_S8_subtilisin-rel"/>
</dbReference>
<dbReference type="InterPro" id="IPR010259">
    <property type="entry name" value="S8pro/Inhibitor_I9"/>
</dbReference>
<evidence type="ECO:0000256" key="7">
    <source>
        <dbReference type="ARBA" id="ARBA00022825"/>
    </source>
</evidence>
<dbReference type="Gene3D" id="3.40.50.200">
    <property type="entry name" value="Peptidase S8/S53 domain"/>
    <property type="match status" value="1"/>
</dbReference>
<evidence type="ECO:0000256" key="2">
    <source>
        <dbReference type="ARBA" id="ARBA00011073"/>
    </source>
</evidence>
<dbReference type="GO" id="GO:0006508">
    <property type="term" value="P:proteolysis"/>
    <property type="evidence" value="ECO:0007669"/>
    <property type="project" value="UniProtKB-KW"/>
</dbReference>
<dbReference type="PROSITE" id="PS51892">
    <property type="entry name" value="SUBTILASE"/>
    <property type="match status" value="1"/>
</dbReference>
<keyword evidence="15" id="KW-1185">Reference proteome</keyword>
<name>A0A0B2PUU1_GLYSO</name>